<dbReference type="Pfam" id="PF19834">
    <property type="entry name" value="DUF6314"/>
    <property type="match status" value="2"/>
</dbReference>
<sequence length="498" mass="54681">MANRQFPLTNTQGHISVDAARAFNSIYSSVLGTDQSEFSEATKLEGSLMDEPPFLAMSDNYMDFARSGLITITKGKLASISGRTATLAGSNEEITDIAAVVLATGFDPSPSISFLPTGVLDTLSHSPSHPNLPVALAFHGTHHPSLPTLGFVGFYRSPYWGVMEMQARFLAQLWAAPTPSPALRHALEMDDSIRRTLALRSDPRASQFPMGDYAFLMQEFARALGVTASPPLETPPLANGRGMDILTPARYCQARDDGPRAAEATRNLAQTQETAVAALGGARFVARAVFRSLLGEWSLERDIVSRLPSHPSGRFVGTARFLLRAGTADGRPGTDPDADLGLEYLYVEDGEFSASNGMRFRATRRYVYRYDEARDRLSVWFARPDDPARADYLFHELDFVVPSSEPGPRAAQGLENAAGLQKETAKELETEGGRAGEGTEEGEQRGWRATASHLCVEDLYDVHYEFAFRAVNLRDWRIAYTVKGPKKDYTIDGVYKRP</sequence>
<dbReference type="STRING" id="155417.A0A4Q4TN64"/>
<dbReference type="OrthoDB" id="66881at2759"/>
<dbReference type="InterPro" id="IPR050346">
    <property type="entry name" value="FMO-like"/>
</dbReference>
<feature type="compositionally biased region" description="Basic and acidic residues" evidence="4">
    <location>
        <begin position="423"/>
        <end position="434"/>
    </location>
</feature>
<gene>
    <name evidence="6" type="ORF">DL764_001763</name>
</gene>
<evidence type="ECO:0000256" key="4">
    <source>
        <dbReference type="SAM" id="MobiDB-lite"/>
    </source>
</evidence>
<feature type="domain" description="DUF6314" evidence="5">
    <location>
        <begin position="444"/>
        <end position="497"/>
    </location>
</feature>
<dbReference type="EMBL" id="QJNU01000057">
    <property type="protein sequence ID" value="RYP08635.1"/>
    <property type="molecule type" value="Genomic_DNA"/>
</dbReference>
<keyword evidence="2" id="KW-0274">FAD</keyword>
<keyword evidence="7" id="KW-1185">Reference proteome</keyword>
<dbReference type="PANTHER" id="PTHR23023">
    <property type="entry name" value="DIMETHYLANILINE MONOOXYGENASE"/>
    <property type="match status" value="1"/>
</dbReference>
<keyword evidence="3" id="KW-0560">Oxidoreductase</keyword>
<evidence type="ECO:0000259" key="5">
    <source>
        <dbReference type="Pfam" id="PF19834"/>
    </source>
</evidence>
<protein>
    <recommendedName>
        <fullName evidence="5">DUF6314 domain-containing protein</fullName>
    </recommendedName>
</protein>
<dbReference type="GO" id="GO:0016491">
    <property type="term" value="F:oxidoreductase activity"/>
    <property type="evidence" value="ECO:0007669"/>
    <property type="project" value="UniProtKB-KW"/>
</dbReference>
<evidence type="ECO:0000256" key="1">
    <source>
        <dbReference type="ARBA" id="ARBA00022630"/>
    </source>
</evidence>
<evidence type="ECO:0000256" key="3">
    <source>
        <dbReference type="ARBA" id="ARBA00023002"/>
    </source>
</evidence>
<evidence type="ECO:0000313" key="7">
    <source>
        <dbReference type="Proteomes" id="UP000293360"/>
    </source>
</evidence>
<feature type="domain" description="DUF6314" evidence="5">
    <location>
        <begin position="293"/>
        <end position="401"/>
    </location>
</feature>
<proteinExistence type="predicted"/>
<name>A0A4Q4TN64_9PEZI</name>
<organism evidence="6 7">
    <name type="scientific">Monosporascus ibericus</name>
    <dbReference type="NCBI Taxonomy" id="155417"/>
    <lineage>
        <taxon>Eukaryota</taxon>
        <taxon>Fungi</taxon>
        <taxon>Dikarya</taxon>
        <taxon>Ascomycota</taxon>
        <taxon>Pezizomycotina</taxon>
        <taxon>Sordariomycetes</taxon>
        <taxon>Xylariomycetidae</taxon>
        <taxon>Xylariales</taxon>
        <taxon>Xylariales incertae sedis</taxon>
        <taxon>Monosporascus</taxon>
    </lineage>
</organism>
<evidence type="ECO:0000256" key="2">
    <source>
        <dbReference type="ARBA" id="ARBA00022827"/>
    </source>
</evidence>
<dbReference type="Proteomes" id="UP000293360">
    <property type="component" value="Unassembled WGS sequence"/>
</dbReference>
<evidence type="ECO:0000313" key="6">
    <source>
        <dbReference type="EMBL" id="RYP08635.1"/>
    </source>
</evidence>
<reference evidence="6 7" key="1">
    <citation type="submission" date="2018-06" db="EMBL/GenBank/DDBJ databases">
        <title>Complete Genomes of Monosporascus.</title>
        <authorList>
            <person name="Robinson A.J."/>
            <person name="Natvig D.O."/>
        </authorList>
    </citation>
    <scope>NUCLEOTIDE SEQUENCE [LARGE SCALE GENOMIC DNA]</scope>
    <source>
        <strain evidence="6 7">CBS 110550</strain>
    </source>
</reference>
<keyword evidence="1" id="KW-0285">Flavoprotein</keyword>
<dbReference type="AlphaFoldDB" id="A0A4Q4TN64"/>
<dbReference type="InterPro" id="IPR045632">
    <property type="entry name" value="DUF6314"/>
</dbReference>
<feature type="region of interest" description="Disordered" evidence="4">
    <location>
        <begin position="405"/>
        <end position="445"/>
    </location>
</feature>
<comment type="caution">
    <text evidence="6">The sequence shown here is derived from an EMBL/GenBank/DDBJ whole genome shotgun (WGS) entry which is preliminary data.</text>
</comment>
<accession>A0A4Q4TN64</accession>